<evidence type="ECO:0000313" key="3">
    <source>
        <dbReference type="Proteomes" id="UP000789831"/>
    </source>
</evidence>
<keyword evidence="3" id="KW-1185">Reference proteome</keyword>
<comment type="caution">
    <text evidence="2">The sequence shown here is derived from an EMBL/GenBank/DDBJ whole genome shotgun (WGS) entry which is preliminary data.</text>
</comment>
<proteinExistence type="predicted"/>
<evidence type="ECO:0000313" key="2">
    <source>
        <dbReference type="EMBL" id="CAG8457862.1"/>
    </source>
</evidence>
<gene>
    <name evidence="2" type="ORF">AGERDE_LOCUS2093</name>
</gene>
<feature type="chain" id="PRO_5040290969" evidence="1">
    <location>
        <begin position="21"/>
        <end position="235"/>
    </location>
</feature>
<reference evidence="2" key="1">
    <citation type="submission" date="2021-06" db="EMBL/GenBank/DDBJ databases">
        <authorList>
            <person name="Kallberg Y."/>
            <person name="Tangrot J."/>
            <person name="Rosling A."/>
        </authorList>
    </citation>
    <scope>NUCLEOTIDE SEQUENCE</scope>
    <source>
        <strain evidence="2">MT106</strain>
    </source>
</reference>
<dbReference type="OrthoDB" id="10482812at2759"/>
<name>A0A9N8YY97_9GLOM</name>
<organism evidence="2 3">
    <name type="scientific">Ambispora gerdemannii</name>
    <dbReference type="NCBI Taxonomy" id="144530"/>
    <lineage>
        <taxon>Eukaryota</taxon>
        <taxon>Fungi</taxon>
        <taxon>Fungi incertae sedis</taxon>
        <taxon>Mucoromycota</taxon>
        <taxon>Glomeromycotina</taxon>
        <taxon>Glomeromycetes</taxon>
        <taxon>Archaeosporales</taxon>
        <taxon>Ambisporaceae</taxon>
        <taxon>Ambispora</taxon>
    </lineage>
</organism>
<dbReference type="AlphaFoldDB" id="A0A9N8YY97"/>
<evidence type="ECO:0000256" key="1">
    <source>
        <dbReference type="SAM" id="SignalP"/>
    </source>
</evidence>
<sequence>MLLKNLFILSCLLFATLTAALPFEDVPGLKILKPSEGDRFNQGDKLVVEFEKHESIKSILSIHLNYEFSGSQQQFASDLNLNENKFRATYTLLDSLPSNIGYFVGILYKNQTGHTVGATTASITIGNAKGDIITIQPTTNTVLKAGQRFTINWIAPPNFYPKSTLISLILSLNSIIKDEFVFLTGSTLIPLSDQKFDAVVPATFRPDRGCNIFIHIHNETTGAILAFSSNAFTVI</sequence>
<dbReference type="Proteomes" id="UP000789831">
    <property type="component" value="Unassembled WGS sequence"/>
</dbReference>
<dbReference type="EMBL" id="CAJVPL010000164">
    <property type="protein sequence ID" value="CAG8457862.1"/>
    <property type="molecule type" value="Genomic_DNA"/>
</dbReference>
<keyword evidence="1" id="KW-0732">Signal</keyword>
<protein>
    <submittedName>
        <fullName evidence="2">5833_t:CDS:1</fullName>
    </submittedName>
</protein>
<accession>A0A9N8YY97</accession>
<feature type="signal peptide" evidence="1">
    <location>
        <begin position="1"/>
        <end position="20"/>
    </location>
</feature>